<protein>
    <submittedName>
        <fullName evidence="1">Uncharacterized protein</fullName>
    </submittedName>
</protein>
<proteinExistence type="predicted"/>
<accession>A0A2S4KNG1</accession>
<dbReference type="OrthoDB" id="5343483at2759"/>
<name>A0A2S4KNG1_9HYPO</name>
<dbReference type="AlphaFoldDB" id="A0A2S4KNG1"/>
<reference evidence="1 2" key="1">
    <citation type="submission" date="2018-01" db="EMBL/GenBank/DDBJ databases">
        <title>Harnessing the power of phylogenomics to disentangle the directionality and signatures of interkingdom host jumping in the parasitic fungal genus Tolypocladium.</title>
        <authorList>
            <person name="Quandt C.A."/>
            <person name="Patterson W."/>
            <person name="Spatafora J.W."/>
        </authorList>
    </citation>
    <scope>NUCLEOTIDE SEQUENCE [LARGE SCALE GENOMIC DNA]</scope>
    <source>
        <strain evidence="1 2">NRBC 100945</strain>
    </source>
</reference>
<gene>
    <name evidence="1" type="ORF">TPAR_08083</name>
</gene>
<dbReference type="EMBL" id="PKSG01001007">
    <property type="protein sequence ID" value="POR31701.1"/>
    <property type="molecule type" value="Genomic_DNA"/>
</dbReference>
<organism evidence="1 2">
    <name type="scientific">Tolypocladium paradoxum</name>
    <dbReference type="NCBI Taxonomy" id="94208"/>
    <lineage>
        <taxon>Eukaryota</taxon>
        <taxon>Fungi</taxon>
        <taxon>Dikarya</taxon>
        <taxon>Ascomycota</taxon>
        <taxon>Pezizomycotina</taxon>
        <taxon>Sordariomycetes</taxon>
        <taxon>Hypocreomycetidae</taxon>
        <taxon>Hypocreales</taxon>
        <taxon>Ophiocordycipitaceae</taxon>
        <taxon>Tolypocladium</taxon>
    </lineage>
</organism>
<sequence>MPSNNAHASPCCESVIRIARLYPRERLLVRPPLWTSRQLDLLDCHFEDSHDIHDIHDCDEVDETTPRPNLLLARAVPVSPVRLLAGSENIETKHYAAEGCLDFPGSVFRATGRKTATFRFARRAVEKLDCLVFSSREGVDDPCKLPQPRLAYLDYASIIVRRKHLLGPMRFHPGGGSNVPAVGLLRKRMAQVEPQDWSQDPFLVSVLISLAQAQQRCLVSRSASRGDSSPSTVESAIYVPLVLLTRSPDRYIHLYRADIPSAFLRKLDEPHHRPVATTRVTVVHSRIPFRPFKTFTSRLETELSRFQTVRLLEETPIPCQPTIKCAPGERDELPVRQEVVAHKRKRELESFDTCGNKALSTSAMGRLTTLVE</sequence>
<keyword evidence="2" id="KW-1185">Reference proteome</keyword>
<dbReference type="Proteomes" id="UP000237481">
    <property type="component" value="Unassembled WGS sequence"/>
</dbReference>
<evidence type="ECO:0000313" key="2">
    <source>
        <dbReference type="Proteomes" id="UP000237481"/>
    </source>
</evidence>
<comment type="caution">
    <text evidence="1">The sequence shown here is derived from an EMBL/GenBank/DDBJ whole genome shotgun (WGS) entry which is preliminary data.</text>
</comment>
<evidence type="ECO:0000313" key="1">
    <source>
        <dbReference type="EMBL" id="POR31701.1"/>
    </source>
</evidence>